<dbReference type="Proteomes" id="UP001321473">
    <property type="component" value="Unassembled WGS sequence"/>
</dbReference>
<dbReference type="AlphaFoldDB" id="A0AAQ4DVM4"/>
<evidence type="ECO:0000313" key="2">
    <source>
        <dbReference type="Proteomes" id="UP001321473"/>
    </source>
</evidence>
<keyword evidence="2" id="KW-1185">Reference proteome</keyword>
<accession>A0AAQ4DVM4</accession>
<reference evidence="1 2" key="1">
    <citation type="journal article" date="2023" name="Arcadia Sci">
        <title>De novo assembly of a long-read Amblyomma americanum tick genome.</title>
        <authorList>
            <person name="Chou S."/>
            <person name="Poskanzer K.E."/>
            <person name="Rollins M."/>
            <person name="Thuy-Boun P.S."/>
        </authorList>
    </citation>
    <scope>NUCLEOTIDE SEQUENCE [LARGE SCALE GENOMIC DNA]</scope>
    <source>
        <strain evidence="1">F_SG_1</strain>
        <tissue evidence="1">Salivary glands</tissue>
    </source>
</reference>
<protein>
    <submittedName>
        <fullName evidence="1">Uncharacterized protein</fullName>
    </submittedName>
</protein>
<gene>
    <name evidence="1" type="ORF">V5799_006706</name>
</gene>
<organism evidence="1 2">
    <name type="scientific">Amblyomma americanum</name>
    <name type="common">Lone star tick</name>
    <dbReference type="NCBI Taxonomy" id="6943"/>
    <lineage>
        <taxon>Eukaryota</taxon>
        <taxon>Metazoa</taxon>
        <taxon>Ecdysozoa</taxon>
        <taxon>Arthropoda</taxon>
        <taxon>Chelicerata</taxon>
        <taxon>Arachnida</taxon>
        <taxon>Acari</taxon>
        <taxon>Parasitiformes</taxon>
        <taxon>Ixodida</taxon>
        <taxon>Ixodoidea</taxon>
        <taxon>Ixodidae</taxon>
        <taxon>Amblyomminae</taxon>
        <taxon>Amblyomma</taxon>
    </lineage>
</organism>
<dbReference type="EMBL" id="JARKHS020026278">
    <property type="protein sequence ID" value="KAK8766514.1"/>
    <property type="molecule type" value="Genomic_DNA"/>
</dbReference>
<proteinExistence type="predicted"/>
<sequence>MDDDELEERDSRSRRQQQRFTFVLQAARVAMQDGGVAERRIRGIEGYVLNVVPRYTDTQFTEHYRITRSTFERVKLQKIKPNANSFRATTTILYGRKRDGSLMLFGKKNERENDISNTKTE</sequence>
<name>A0AAQ4DVM4_AMBAM</name>
<comment type="caution">
    <text evidence="1">The sequence shown here is derived from an EMBL/GenBank/DDBJ whole genome shotgun (WGS) entry which is preliminary data.</text>
</comment>
<evidence type="ECO:0000313" key="1">
    <source>
        <dbReference type="EMBL" id="KAK8766514.1"/>
    </source>
</evidence>